<evidence type="ECO:0000259" key="1">
    <source>
        <dbReference type="Pfam" id="PF01471"/>
    </source>
</evidence>
<keyword evidence="3" id="KW-0378">Hydrolase</keyword>
<keyword evidence="4" id="KW-1185">Reference proteome</keyword>
<dbReference type="Gene3D" id="1.10.101.10">
    <property type="entry name" value="PGBD-like superfamily/PGBD"/>
    <property type="match status" value="2"/>
</dbReference>
<dbReference type="Gene3D" id="3.20.20.80">
    <property type="entry name" value="Glycosidases"/>
    <property type="match status" value="1"/>
</dbReference>
<dbReference type="EMBL" id="JBHTNZ010000085">
    <property type="protein sequence ID" value="MFD1464199.1"/>
    <property type="molecule type" value="Genomic_DNA"/>
</dbReference>
<protein>
    <submittedName>
        <fullName evidence="3">Glycoside hydrolase domain-containing protein</fullName>
    </submittedName>
</protein>
<dbReference type="InterPro" id="IPR036366">
    <property type="entry name" value="PGBDSf"/>
</dbReference>
<feature type="domain" description="Peptidoglycan binding-like" evidence="1">
    <location>
        <begin position="80"/>
        <end position="135"/>
    </location>
</feature>
<dbReference type="InterPro" id="IPR015020">
    <property type="entry name" value="Rv2525c-like_Glyco_Hydro-like"/>
</dbReference>
<evidence type="ECO:0000259" key="2">
    <source>
        <dbReference type="Pfam" id="PF08924"/>
    </source>
</evidence>
<dbReference type="GO" id="GO:0016787">
    <property type="term" value="F:hydrolase activity"/>
    <property type="evidence" value="ECO:0007669"/>
    <property type="project" value="UniProtKB-KW"/>
</dbReference>
<dbReference type="Proteomes" id="UP001597340">
    <property type="component" value="Unassembled WGS sequence"/>
</dbReference>
<dbReference type="InterPro" id="IPR017853">
    <property type="entry name" value="GH"/>
</dbReference>
<reference evidence="4" key="1">
    <citation type="journal article" date="2019" name="Int. J. Syst. Evol. Microbiol.">
        <title>The Global Catalogue of Microorganisms (GCM) 10K type strain sequencing project: providing services to taxonomists for standard genome sequencing and annotation.</title>
        <authorList>
            <consortium name="The Broad Institute Genomics Platform"/>
            <consortium name="The Broad Institute Genome Sequencing Center for Infectious Disease"/>
            <person name="Wu L."/>
            <person name="Ma J."/>
        </authorList>
    </citation>
    <scope>NUCLEOTIDE SEQUENCE [LARGE SCALE GENOMIC DNA]</scope>
    <source>
        <strain evidence="4">CCM 9147</strain>
    </source>
</reference>
<accession>A0ABW4DHV3</accession>
<dbReference type="SUPFAM" id="SSF51445">
    <property type="entry name" value="(Trans)glycosidases"/>
    <property type="match status" value="1"/>
</dbReference>
<evidence type="ECO:0000313" key="4">
    <source>
        <dbReference type="Proteomes" id="UP001597340"/>
    </source>
</evidence>
<organism evidence="3 4">
    <name type="scientific">Paenibacillus farraposensis</name>
    <dbReference type="NCBI Taxonomy" id="2807095"/>
    <lineage>
        <taxon>Bacteria</taxon>
        <taxon>Bacillati</taxon>
        <taxon>Bacillota</taxon>
        <taxon>Bacilli</taxon>
        <taxon>Bacillales</taxon>
        <taxon>Paenibacillaceae</taxon>
        <taxon>Paenibacillus</taxon>
    </lineage>
</organism>
<dbReference type="InterPro" id="IPR002477">
    <property type="entry name" value="Peptidoglycan-bd-like"/>
</dbReference>
<dbReference type="CDD" id="cd06418">
    <property type="entry name" value="GH25_BacA-like"/>
    <property type="match status" value="1"/>
</dbReference>
<dbReference type="SUPFAM" id="SSF47090">
    <property type="entry name" value="PGBD-like"/>
    <property type="match status" value="2"/>
</dbReference>
<proteinExistence type="predicted"/>
<feature type="domain" description="Rv2525c-like glycoside hydrolase-like" evidence="2">
    <location>
        <begin position="301"/>
        <end position="483"/>
    </location>
</feature>
<name>A0ABW4DHV3_9BACL</name>
<dbReference type="InterPro" id="IPR036365">
    <property type="entry name" value="PGBD-like_sf"/>
</dbReference>
<dbReference type="RefSeq" id="WP_229523099.1">
    <property type="nucleotide sequence ID" value="NZ_JAFFQR010000015.1"/>
</dbReference>
<sequence length="748" mass="81644">MDEMVLKVQQWANKTYQGRSGFNSITEDGHTGRGTIRALIWGLQIELGISSPTGSFGPATASLCPTLSVNSDSTNGSVSNQIRILQGALFCKGYNPGGFTGTFGNGTKTAISKFQSDAGLAVPDGIATPMIFKALLNMDAFVNIGDPKIREIQQKLNRDYYRTLFEPLGLIPCDGIYARSTNKALIYALQVEEGIPEPNGSFGPSTTALCPTLSLGSTQTKFVSLLQYALYFNEYDPGRFDGVFDQGVKTAVTNFQKFTKLTADGAAGKQTWASLLVSTGDKNRKGTACDCITTITPARAQTLKNNGYTTVGRYIVETSRLSKKIKEGELDTIFAAGLSVFPIFQYSANSLSYFSATQGAIDARRALVAANNYGFEPGTIIYFAVDYDAVDGEVTSHLLPHFQALHNKMKGLGGKYRIGIYGPRNVCSRVSKAGYAVTSFVSDMSTGFSGNLGYNLPANWAFDQISTIKIGTGDGAIEIDNNIQSGRDMGVKKVSFPTSIPLDDSYFLAEYRDAMTEEQIKLADEQLTAVQKAKSLRSPAKALSIVLEYDSLITNLSRTYSIRKALIQCVLMRELCTEGADDTLADGLVIQYYGYKKSYEAWDALPTAVKIITPAPTPPLVIKEDASTGLGQIFAATAIDSINFAIGIDLVTDRVYDIDNWKDMDYIWDKLRTDNNFNVSTCALVLIRAANKVGLSRDYYEFGEAETKSAITRYNGTGDSAVNYGNLVYQTYLLFEKYNKIIREQAVE</sequence>
<comment type="caution">
    <text evidence="3">The sequence shown here is derived from an EMBL/GenBank/DDBJ whole genome shotgun (WGS) entry which is preliminary data.</text>
</comment>
<evidence type="ECO:0000313" key="3">
    <source>
        <dbReference type="EMBL" id="MFD1464199.1"/>
    </source>
</evidence>
<gene>
    <name evidence="3" type="ORF">ACFQ5D_23385</name>
</gene>
<dbReference type="Pfam" id="PF01471">
    <property type="entry name" value="PG_binding_1"/>
    <property type="match status" value="2"/>
</dbReference>
<feature type="domain" description="Peptidoglycan binding-like" evidence="1">
    <location>
        <begin position="222"/>
        <end position="275"/>
    </location>
</feature>
<dbReference type="Pfam" id="PF08924">
    <property type="entry name" value="Rv2525c_GlyHyd-like"/>
    <property type="match status" value="1"/>
</dbReference>